<dbReference type="Proteomes" id="UP000005466">
    <property type="component" value="Unassembled WGS sequence"/>
</dbReference>
<protein>
    <submittedName>
        <fullName evidence="1">Uncharacterized protein</fullName>
    </submittedName>
</protein>
<accession>F3CC74</accession>
<evidence type="ECO:0000313" key="2">
    <source>
        <dbReference type="Proteomes" id="UP000005466"/>
    </source>
</evidence>
<dbReference type="AlphaFoldDB" id="F3CC74"/>
<reference evidence="1 2" key="1">
    <citation type="journal article" date="2011" name="PLoS Pathog.">
        <title>Dynamic evolution of pathogenicity revealed by sequencing and comparative genomics of 19 Pseudomonas syringae isolates.</title>
        <authorList>
            <person name="Baltrus D.A."/>
            <person name="Nishimura M.T."/>
            <person name="Romanchuk A."/>
            <person name="Chang J.H."/>
            <person name="Mukhtar M.S."/>
            <person name="Cherkis K."/>
            <person name="Roach J."/>
            <person name="Grant S.R."/>
            <person name="Jones C.D."/>
            <person name="Dangl J.L."/>
        </authorList>
    </citation>
    <scope>NUCLEOTIDE SEQUENCE [LARGE SCALE GENOMIC DNA]</scope>
    <source>
        <strain evidence="2">race 4</strain>
    </source>
</reference>
<organism evidence="1 2">
    <name type="scientific">Pseudomonas savastanoi pv. glycinea str. race 4</name>
    <dbReference type="NCBI Taxonomy" id="875330"/>
    <lineage>
        <taxon>Bacteria</taxon>
        <taxon>Pseudomonadati</taxon>
        <taxon>Pseudomonadota</taxon>
        <taxon>Gammaproteobacteria</taxon>
        <taxon>Pseudomonadales</taxon>
        <taxon>Pseudomonadaceae</taxon>
        <taxon>Pseudomonas</taxon>
    </lineage>
</organism>
<proteinExistence type="predicted"/>
<dbReference type="BioCyc" id="PSYR875330:G11XH-5317-MONOMER"/>
<sequence length="90" mass="9575">MPPHADRYQNDARVFVFHHRDSADIVSIAAQCANENKDQIQPYACVPAGQQALRECCVGDQPGPGNAGGEANQSCERQARAGAGKMAHAV</sequence>
<evidence type="ECO:0000313" key="1">
    <source>
        <dbReference type="EMBL" id="EGH16866.1"/>
    </source>
</evidence>
<comment type="caution">
    <text evidence="1">The sequence shown here is derived from an EMBL/GenBank/DDBJ whole genome shotgun (WGS) entry which is preliminary data.</text>
</comment>
<gene>
    <name evidence="1" type="ORF">Pgy4_27920</name>
</gene>
<dbReference type="EMBL" id="ADWY01001381">
    <property type="protein sequence ID" value="EGH16866.1"/>
    <property type="molecule type" value="Genomic_DNA"/>
</dbReference>
<dbReference type="HOGENOM" id="CLU_2438528_0_0_6"/>
<name>F3CC74_PSESG</name>